<dbReference type="CDD" id="cd00070">
    <property type="entry name" value="GLECT"/>
    <property type="match status" value="2"/>
</dbReference>
<evidence type="ECO:0000259" key="4">
    <source>
        <dbReference type="PROSITE" id="PS51304"/>
    </source>
</evidence>
<dbReference type="SUPFAM" id="SSF49899">
    <property type="entry name" value="Concanavalin A-like lectins/glucanases"/>
    <property type="match status" value="2"/>
</dbReference>
<accession>A0A8K0GLR4</accession>
<dbReference type="EMBL" id="VTPC01000824">
    <property type="protein sequence ID" value="KAF2904201.1"/>
    <property type="molecule type" value="Genomic_DNA"/>
</dbReference>
<keyword evidence="6" id="KW-1185">Reference proteome</keyword>
<evidence type="ECO:0000256" key="2">
    <source>
        <dbReference type="ARBA" id="ARBA00022737"/>
    </source>
</evidence>
<organism evidence="5 6">
    <name type="scientific">Ignelater luminosus</name>
    <name type="common">Cucubano</name>
    <name type="synonym">Pyrophorus luminosus</name>
    <dbReference type="NCBI Taxonomy" id="2038154"/>
    <lineage>
        <taxon>Eukaryota</taxon>
        <taxon>Metazoa</taxon>
        <taxon>Ecdysozoa</taxon>
        <taxon>Arthropoda</taxon>
        <taxon>Hexapoda</taxon>
        <taxon>Insecta</taxon>
        <taxon>Pterygota</taxon>
        <taxon>Neoptera</taxon>
        <taxon>Endopterygota</taxon>
        <taxon>Coleoptera</taxon>
        <taxon>Polyphaga</taxon>
        <taxon>Elateriformia</taxon>
        <taxon>Elateroidea</taxon>
        <taxon>Elateridae</taxon>
        <taxon>Agrypninae</taxon>
        <taxon>Pyrophorini</taxon>
        <taxon>Ignelater</taxon>
    </lineage>
</organism>
<reference evidence="5" key="1">
    <citation type="submission" date="2019-08" db="EMBL/GenBank/DDBJ databases">
        <title>The genome of the North American firefly Photinus pyralis.</title>
        <authorList>
            <consortium name="Photinus pyralis genome working group"/>
            <person name="Fallon T.R."/>
            <person name="Sander Lower S.E."/>
            <person name="Weng J.-K."/>
        </authorList>
    </citation>
    <scope>NUCLEOTIDE SEQUENCE</scope>
    <source>
        <strain evidence="5">TRF0915ILg1</strain>
        <tissue evidence="5">Whole body</tissue>
    </source>
</reference>
<dbReference type="OrthoDB" id="5795596at2759"/>
<dbReference type="InterPro" id="IPR044156">
    <property type="entry name" value="Galectin-like"/>
</dbReference>
<proteinExistence type="predicted"/>
<dbReference type="PROSITE" id="PS51304">
    <property type="entry name" value="GALECTIN"/>
    <property type="match status" value="2"/>
</dbReference>
<evidence type="ECO:0000256" key="3">
    <source>
        <dbReference type="RuleBase" id="RU102079"/>
    </source>
</evidence>
<name>A0A8K0GLR4_IGNLU</name>
<feature type="domain" description="Galectin" evidence="4">
    <location>
        <begin position="216"/>
        <end position="352"/>
    </location>
</feature>
<comment type="caution">
    <text evidence="5">The sequence shown here is derived from an EMBL/GenBank/DDBJ whole genome shotgun (WGS) entry which is preliminary data.</text>
</comment>
<protein>
    <recommendedName>
        <fullName evidence="3">Galectin</fullName>
    </recommendedName>
</protein>
<dbReference type="FunFam" id="2.60.120.200:FF:000124">
    <property type="entry name" value="Galectin-4"/>
    <property type="match status" value="1"/>
</dbReference>
<dbReference type="PANTHER" id="PTHR11346">
    <property type="entry name" value="GALECTIN"/>
    <property type="match status" value="1"/>
</dbReference>
<dbReference type="PANTHER" id="PTHR11346:SF176">
    <property type="entry name" value="32 KDA BETA-GALACTOSIDE-BINDING LECTIN LEC-3"/>
    <property type="match status" value="1"/>
</dbReference>
<dbReference type="Proteomes" id="UP000801492">
    <property type="component" value="Unassembled WGS sequence"/>
</dbReference>
<dbReference type="Pfam" id="PF00337">
    <property type="entry name" value="Gal-bind_lectin"/>
    <property type="match status" value="2"/>
</dbReference>
<evidence type="ECO:0000313" key="6">
    <source>
        <dbReference type="Proteomes" id="UP000801492"/>
    </source>
</evidence>
<evidence type="ECO:0000256" key="1">
    <source>
        <dbReference type="ARBA" id="ARBA00022734"/>
    </source>
</evidence>
<dbReference type="GO" id="GO:0030246">
    <property type="term" value="F:carbohydrate binding"/>
    <property type="evidence" value="ECO:0007669"/>
    <property type="project" value="UniProtKB-UniRule"/>
</dbReference>
<dbReference type="InterPro" id="IPR013320">
    <property type="entry name" value="ConA-like_dom_sf"/>
</dbReference>
<keyword evidence="2" id="KW-0677">Repeat</keyword>
<dbReference type="SMART" id="SM00276">
    <property type="entry name" value="GLECT"/>
    <property type="match status" value="2"/>
</dbReference>
<dbReference type="AlphaFoldDB" id="A0A8K0GLR4"/>
<dbReference type="SMART" id="SM00908">
    <property type="entry name" value="Gal-bind_lectin"/>
    <property type="match status" value="2"/>
</dbReference>
<keyword evidence="1 3" id="KW-0430">Lectin</keyword>
<sequence length="362" mass="40933">MAKTETKTKEKTKKRFCCCFFPKRAMSNDNQSNGTPSQQTQQSLQKVPFCGELPQNLTVGSVICVSGFVPPNSIRFSVNLISGKGQNADIAFHFNPRLDRNYVVRNCRLAGHWGEEETASIVKCNIPRNKKFEIAIFIANEEFLVSINGKHFCSFGFRVALNLVTSIEVHGLVEIQGVEYKTWTVYPESKPENVPFNIAIGEGQTEISEEALTIPCTGHLPKGFQEGWQLEICGRVKLLPHSFYINLQDGAQLWPHPIIPLHLNPRFSVSVGENVFVRNAWLNGRWGPEERTPGFQFSPGAPFSLAIRRGSDHFSVWVDGQLTGEFKFRIPIEKIDTVYIQGDVIIKQIVMHDKFIDFFNKN</sequence>
<feature type="domain" description="Galectin" evidence="4">
    <location>
        <begin position="49"/>
        <end position="181"/>
    </location>
</feature>
<dbReference type="InterPro" id="IPR001079">
    <property type="entry name" value="Galectin_CRD"/>
</dbReference>
<dbReference type="Gene3D" id="2.60.120.200">
    <property type="match status" value="2"/>
</dbReference>
<evidence type="ECO:0000313" key="5">
    <source>
        <dbReference type="EMBL" id="KAF2904201.1"/>
    </source>
</evidence>
<gene>
    <name evidence="5" type="ORF">ILUMI_01977</name>
</gene>
<dbReference type="GO" id="GO:0016936">
    <property type="term" value="F:galactoside binding"/>
    <property type="evidence" value="ECO:0007669"/>
    <property type="project" value="TreeGrafter"/>
</dbReference>